<dbReference type="GO" id="GO:0072659">
    <property type="term" value="P:protein localization to plasma membrane"/>
    <property type="evidence" value="ECO:0007669"/>
    <property type="project" value="TreeGrafter"/>
</dbReference>
<feature type="non-terminal residue" evidence="3">
    <location>
        <position position="1"/>
    </location>
</feature>
<keyword evidence="1" id="KW-0677">Repeat</keyword>
<dbReference type="GO" id="GO:0016324">
    <property type="term" value="C:apical plasma membrane"/>
    <property type="evidence" value="ECO:0007669"/>
    <property type="project" value="TreeGrafter"/>
</dbReference>
<sequence>PSNPSRIRQITIQRMQSGNFGFSLRKGVIPGCGSSSVVTFAEPRNGSCTTQAGLTPGDKLVEINGQNVENLSRDDIADIIKVSPDIINLKVQSIKELIELIVRPNR</sequence>
<dbReference type="InterPro" id="IPR036034">
    <property type="entry name" value="PDZ_sf"/>
</dbReference>
<protein>
    <recommendedName>
        <fullName evidence="2">PDZ domain-containing protein</fullName>
    </recommendedName>
</protein>
<dbReference type="EMBL" id="HACG01009321">
    <property type="protein sequence ID" value="CEK56186.1"/>
    <property type="molecule type" value="Transcribed_RNA"/>
</dbReference>
<dbReference type="Gene3D" id="2.30.42.10">
    <property type="match status" value="1"/>
</dbReference>
<feature type="non-terminal residue" evidence="3">
    <location>
        <position position="106"/>
    </location>
</feature>
<organism evidence="3">
    <name type="scientific">Arion vulgaris</name>
    <dbReference type="NCBI Taxonomy" id="1028688"/>
    <lineage>
        <taxon>Eukaryota</taxon>
        <taxon>Metazoa</taxon>
        <taxon>Spiralia</taxon>
        <taxon>Lophotrochozoa</taxon>
        <taxon>Mollusca</taxon>
        <taxon>Gastropoda</taxon>
        <taxon>Heterobranchia</taxon>
        <taxon>Euthyneura</taxon>
        <taxon>Panpulmonata</taxon>
        <taxon>Eupulmonata</taxon>
        <taxon>Stylommatophora</taxon>
        <taxon>Helicina</taxon>
        <taxon>Arionoidea</taxon>
        <taxon>Arionidae</taxon>
        <taxon>Arion</taxon>
    </lineage>
</organism>
<dbReference type="InterPro" id="IPR051067">
    <property type="entry name" value="NHER"/>
</dbReference>
<proteinExistence type="predicted"/>
<dbReference type="GO" id="GO:0043495">
    <property type="term" value="F:protein-membrane adaptor activity"/>
    <property type="evidence" value="ECO:0007669"/>
    <property type="project" value="TreeGrafter"/>
</dbReference>
<dbReference type="SUPFAM" id="SSF50156">
    <property type="entry name" value="PDZ domain-like"/>
    <property type="match status" value="1"/>
</dbReference>
<gene>
    <name evidence="3" type="primary">ORF27025</name>
</gene>
<name>A0A0B6YK46_9EUPU</name>
<accession>A0A0B6YK46</accession>
<evidence type="ECO:0000256" key="1">
    <source>
        <dbReference type="ARBA" id="ARBA00022737"/>
    </source>
</evidence>
<dbReference type="PROSITE" id="PS50106">
    <property type="entry name" value="PDZ"/>
    <property type="match status" value="1"/>
</dbReference>
<dbReference type="PANTHER" id="PTHR14191:SF3">
    <property type="entry name" value="NA(+)_H(+) EXCHANGE REGULATORY COFACTOR-LIKE PROTEIN NRFL-1"/>
    <property type="match status" value="1"/>
</dbReference>
<dbReference type="AlphaFoldDB" id="A0A0B6YK46"/>
<dbReference type="Pfam" id="PF00595">
    <property type="entry name" value="PDZ"/>
    <property type="match status" value="1"/>
</dbReference>
<evidence type="ECO:0000259" key="2">
    <source>
        <dbReference type="PROSITE" id="PS50106"/>
    </source>
</evidence>
<dbReference type="PANTHER" id="PTHR14191">
    <property type="entry name" value="PDZ DOMAIN CONTAINING PROTEIN"/>
    <property type="match status" value="1"/>
</dbReference>
<reference evidence="3" key="1">
    <citation type="submission" date="2014-12" db="EMBL/GenBank/DDBJ databases">
        <title>Insight into the proteome of Arion vulgaris.</title>
        <authorList>
            <person name="Aradska J."/>
            <person name="Bulat T."/>
            <person name="Smidak R."/>
            <person name="Sarate P."/>
            <person name="Gangsoo J."/>
            <person name="Sialana F."/>
            <person name="Bilban M."/>
            <person name="Lubec G."/>
        </authorList>
    </citation>
    <scope>NUCLEOTIDE SEQUENCE</scope>
    <source>
        <tissue evidence="3">Skin</tissue>
    </source>
</reference>
<dbReference type="SMART" id="SM00228">
    <property type="entry name" value="PDZ"/>
    <property type="match status" value="1"/>
</dbReference>
<feature type="domain" description="PDZ" evidence="2">
    <location>
        <begin position="9"/>
        <end position="95"/>
    </location>
</feature>
<dbReference type="InterPro" id="IPR001478">
    <property type="entry name" value="PDZ"/>
</dbReference>
<evidence type="ECO:0000313" key="3">
    <source>
        <dbReference type="EMBL" id="CEK56186.1"/>
    </source>
</evidence>